<dbReference type="PROSITE" id="PS00409">
    <property type="entry name" value="PROKAR_NTER_METHYL"/>
    <property type="match status" value="1"/>
</dbReference>
<proteinExistence type="predicted"/>
<reference evidence="2 3" key="1">
    <citation type="journal article" date="2015" name="Nature">
        <title>rRNA introns, odd ribosomes, and small enigmatic genomes across a large radiation of phyla.</title>
        <authorList>
            <person name="Brown C.T."/>
            <person name="Hug L.A."/>
            <person name="Thomas B.C."/>
            <person name="Sharon I."/>
            <person name="Castelle C.J."/>
            <person name="Singh A."/>
            <person name="Wilkins M.J."/>
            <person name="Williams K.H."/>
            <person name="Banfield J.F."/>
        </authorList>
    </citation>
    <scope>NUCLEOTIDE SEQUENCE [LARGE SCALE GENOMIC DNA]</scope>
</reference>
<protein>
    <recommendedName>
        <fullName evidence="4">Prepilin-type N-terminal cleavage/methylation domain-containing protein</fullName>
    </recommendedName>
</protein>
<evidence type="ECO:0008006" key="4">
    <source>
        <dbReference type="Google" id="ProtNLM"/>
    </source>
</evidence>
<sequence length="149" mass="15684">MKKGYTLIELLIVIAVLMILVGFSSLGIVSYSKASDVDSSKTIVVQALLEAQANSMAEVDDKAWGVHLENNRVVIFADSGTGFIEGAVGNQNKTLANNTAASWSLVSGGAEVLFSKRIGKTSNSGSITISGASPNDIMIEINSEGRINY</sequence>
<accession>A0A0G0K644</accession>
<dbReference type="EMBL" id="LBUX01000008">
    <property type="protein sequence ID" value="KKQ74292.1"/>
    <property type="molecule type" value="Genomic_DNA"/>
</dbReference>
<organism evidence="2 3">
    <name type="scientific">Berkelbacteria bacterium GW2011_GWB1_38_5</name>
    <dbReference type="NCBI Taxonomy" id="1618336"/>
    <lineage>
        <taxon>Bacteria</taxon>
        <taxon>Candidatus Berkelbacteria</taxon>
    </lineage>
</organism>
<dbReference type="AlphaFoldDB" id="A0A0G0K644"/>
<dbReference type="SUPFAM" id="SSF54523">
    <property type="entry name" value="Pili subunits"/>
    <property type="match status" value="1"/>
</dbReference>
<evidence type="ECO:0000256" key="1">
    <source>
        <dbReference type="SAM" id="Phobius"/>
    </source>
</evidence>
<dbReference type="Gene3D" id="3.30.700.10">
    <property type="entry name" value="Glycoprotein, Type 4 Pilin"/>
    <property type="match status" value="1"/>
</dbReference>
<comment type="caution">
    <text evidence="2">The sequence shown here is derived from an EMBL/GenBank/DDBJ whole genome shotgun (WGS) entry which is preliminary data.</text>
</comment>
<keyword evidence="1" id="KW-1133">Transmembrane helix</keyword>
<keyword evidence="1" id="KW-0472">Membrane</keyword>
<evidence type="ECO:0000313" key="3">
    <source>
        <dbReference type="Proteomes" id="UP000034498"/>
    </source>
</evidence>
<dbReference type="InterPro" id="IPR045584">
    <property type="entry name" value="Pilin-like"/>
</dbReference>
<dbReference type="NCBIfam" id="TIGR02532">
    <property type="entry name" value="IV_pilin_GFxxxE"/>
    <property type="match status" value="1"/>
</dbReference>
<gene>
    <name evidence="2" type="ORF">US94_C0008G0007</name>
</gene>
<dbReference type="Pfam" id="PF07963">
    <property type="entry name" value="N_methyl"/>
    <property type="match status" value="1"/>
</dbReference>
<keyword evidence="1" id="KW-0812">Transmembrane</keyword>
<evidence type="ECO:0000313" key="2">
    <source>
        <dbReference type="EMBL" id="KKQ74292.1"/>
    </source>
</evidence>
<feature type="transmembrane region" description="Helical" evidence="1">
    <location>
        <begin position="7"/>
        <end position="31"/>
    </location>
</feature>
<dbReference type="InterPro" id="IPR012902">
    <property type="entry name" value="N_methyl_site"/>
</dbReference>
<dbReference type="Proteomes" id="UP000034498">
    <property type="component" value="Unassembled WGS sequence"/>
</dbReference>
<dbReference type="STRING" id="1618336.US94_C0008G0007"/>
<name>A0A0G0K644_9BACT</name>